<evidence type="ECO:0000313" key="3">
    <source>
        <dbReference type="EMBL" id="TDW20605.1"/>
    </source>
</evidence>
<organism evidence="3 4">
    <name type="scientific">Breznakia blatticola</name>
    <dbReference type="NCBI Taxonomy" id="1754012"/>
    <lineage>
        <taxon>Bacteria</taxon>
        <taxon>Bacillati</taxon>
        <taxon>Bacillota</taxon>
        <taxon>Erysipelotrichia</taxon>
        <taxon>Erysipelotrichales</taxon>
        <taxon>Erysipelotrichaceae</taxon>
        <taxon>Breznakia</taxon>
    </lineage>
</organism>
<dbReference type="InterPro" id="IPR028366">
    <property type="entry name" value="PhoU"/>
</dbReference>
<proteinExistence type="inferred from homology"/>
<protein>
    <recommendedName>
        <fullName evidence="1">Phosphate-specific transport system accessory protein PhoU</fullName>
    </recommendedName>
</protein>
<accession>A0A4R7ZSJ6</accession>
<dbReference type="Proteomes" id="UP000294743">
    <property type="component" value="Unassembled WGS sequence"/>
</dbReference>
<dbReference type="InterPro" id="IPR038078">
    <property type="entry name" value="PhoU-like_sf"/>
</dbReference>
<dbReference type="AlphaFoldDB" id="A0A4R7ZSJ6"/>
<dbReference type="PANTHER" id="PTHR42930:SF3">
    <property type="entry name" value="PHOSPHATE-SPECIFIC TRANSPORT SYSTEM ACCESSORY PROTEIN PHOU"/>
    <property type="match status" value="1"/>
</dbReference>
<dbReference type="GO" id="GO:0045936">
    <property type="term" value="P:negative regulation of phosphate metabolic process"/>
    <property type="evidence" value="ECO:0007669"/>
    <property type="project" value="InterPro"/>
</dbReference>
<comment type="subunit">
    <text evidence="1">Homodimer.</text>
</comment>
<keyword evidence="4" id="KW-1185">Reference proteome</keyword>
<evidence type="ECO:0000259" key="2">
    <source>
        <dbReference type="Pfam" id="PF01895"/>
    </source>
</evidence>
<reference evidence="3 4" key="1">
    <citation type="submission" date="2019-03" db="EMBL/GenBank/DDBJ databases">
        <title>Genomic Encyclopedia of Type Strains, Phase IV (KMG-IV): sequencing the most valuable type-strain genomes for metagenomic binning, comparative biology and taxonomic classification.</title>
        <authorList>
            <person name="Goeker M."/>
        </authorList>
    </citation>
    <scope>NUCLEOTIDE SEQUENCE [LARGE SCALE GENOMIC DNA]</scope>
    <source>
        <strain evidence="3 4">DSM 28867</strain>
    </source>
</reference>
<keyword evidence="1" id="KW-0963">Cytoplasm</keyword>
<dbReference type="RefSeq" id="WP_134168962.1">
    <property type="nucleotide sequence ID" value="NZ_SODD01000011.1"/>
</dbReference>
<name>A0A4R7ZSJ6_9FIRM</name>
<dbReference type="OrthoDB" id="9814256at2"/>
<dbReference type="Pfam" id="PF01895">
    <property type="entry name" value="PhoU"/>
    <property type="match status" value="2"/>
</dbReference>
<comment type="similarity">
    <text evidence="1">Belongs to the PhoU family.</text>
</comment>
<feature type="domain" description="PhoU" evidence="2">
    <location>
        <begin position="15"/>
        <end position="103"/>
    </location>
</feature>
<dbReference type="GO" id="GO:0006817">
    <property type="term" value="P:phosphate ion transport"/>
    <property type="evidence" value="ECO:0007669"/>
    <property type="project" value="UniProtKB-KW"/>
</dbReference>
<gene>
    <name evidence="3" type="ORF">EDD63_11117</name>
</gene>
<dbReference type="PANTHER" id="PTHR42930">
    <property type="entry name" value="PHOSPHATE-SPECIFIC TRANSPORT SYSTEM ACCESSORY PROTEIN PHOU"/>
    <property type="match status" value="1"/>
</dbReference>
<evidence type="ECO:0000256" key="1">
    <source>
        <dbReference type="PIRNR" id="PIRNR003107"/>
    </source>
</evidence>
<sequence length="216" mass="25026">MLKLDRKLEKLETSVRHMGRQVIEQHKNCEVLFEHPEKSLARQVMHNDEIINNYETNINEQAIADIVLLRPIATDLRRVIVAIKIASDLERIGDYAKSMAKFVIKNLDNPATLKILKEASFIQQRLVKMLEDIMIAYKQKDVSLAYEIPTQDKELEALLQDFRKIVIKNNVADLEDAFNLSALYRTIGRSSDHAVNICEHIVYLCKGIQYDFDKEE</sequence>
<keyword evidence="1" id="KW-0592">Phosphate transport</keyword>
<evidence type="ECO:0000313" key="4">
    <source>
        <dbReference type="Proteomes" id="UP000294743"/>
    </source>
</evidence>
<dbReference type="InterPro" id="IPR026022">
    <property type="entry name" value="PhoU_dom"/>
</dbReference>
<feature type="domain" description="PhoU" evidence="2">
    <location>
        <begin position="126"/>
        <end position="200"/>
    </location>
</feature>
<dbReference type="PIRSF" id="PIRSF003107">
    <property type="entry name" value="PhoU"/>
    <property type="match status" value="1"/>
</dbReference>
<dbReference type="SUPFAM" id="SSF109755">
    <property type="entry name" value="PhoU-like"/>
    <property type="match status" value="1"/>
</dbReference>
<dbReference type="GO" id="GO:0005737">
    <property type="term" value="C:cytoplasm"/>
    <property type="evidence" value="ECO:0007669"/>
    <property type="project" value="UniProtKB-SubCell"/>
</dbReference>
<dbReference type="Gene3D" id="1.20.58.220">
    <property type="entry name" value="Phosphate transport system protein phou homolog 2, domain 2"/>
    <property type="match status" value="1"/>
</dbReference>
<dbReference type="GO" id="GO:0030643">
    <property type="term" value="P:intracellular phosphate ion homeostasis"/>
    <property type="evidence" value="ECO:0007669"/>
    <property type="project" value="InterPro"/>
</dbReference>
<comment type="function">
    <text evidence="1">Plays a role in the regulation of phosphate uptake.</text>
</comment>
<dbReference type="EMBL" id="SODD01000011">
    <property type="protein sequence ID" value="TDW20605.1"/>
    <property type="molecule type" value="Genomic_DNA"/>
</dbReference>
<comment type="subcellular location">
    <subcellularLocation>
        <location evidence="1">Cytoplasm</location>
    </subcellularLocation>
</comment>
<comment type="caution">
    <text evidence="3">The sequence shown here is derived from an EMBL/GenBank/DDBJ whole genome shotgun (WGS) entry which is preliminary data.</text>
</comment>
<dbReference type="NCBIfam" id="TIGR02135">
    <property type="entry name" value="phoU_full"/>
    <property type="match status" value="1"/>
</dbReference>
<keyword evidence="1" id="KW-0813">Transport</keyword>